<dbReference type="Gene3D" id="3.40.50.10090">
    <property type="match status" value="2"/>
</dbReference>
<dbReference type="InterPro" id="IPR003754">
    <property type="entry name" value="4pyrrol_synth_uPrphyn_synth"/>
</dbReference>
<dbReference type="EMBL" id="AMEQ01000040">
    <property type="protein sequence ID" value="EKY00396.1"/>
    <property type="molecule type" value="Genomic_DNA"/>
</dbReference>
<dbReference type="Pfam" id="PF02602">
    <property type="entry name" value="HEM4"/>
    <property type="match status" value="1"/>
</dbReference>
<dbReference type="GO" id="GO:0004852">
    <property type="term" value="F:uroporphyrinogen-III synthase activity"/>
    <property type="evidence" value="ECO:0007669"/>
    <property type="project" value="InterPro"/>
</dbReference>
<dbReference type="GO" id="GO:0006780">
    <property type="term" value="P:uroporphyrinogen III biosynthetic process"/>
    <property type="evidence" value="ECO:0007669"/>
    <property type="project" value="InterPro"/>
</dbReference>
<gene>
    <name evidence="2" type="ORF">HMPREF9134_01730</name>
</gene>
<accession>L1NAP4</accession>
<dbReference type="AlphaFoldDB" id="L1NAP4"/>
<dbReference type="eggNOG" id="COG1587">
    <property type="taxonomic scope" value="Bacteria"/>
</dbReference>
<dbReference type="Proteomes" id="UP000010408">
    <property type="component" value="Unassembled WGS sequence"/>
</dbReference>
<evidence type="ECO:0000313" key="3">
    <source>
        <dbReference type="Proteomes" id="UP000010408"/>
    </source>
</evidence>
<sequence length="249" mass="28349">MSIKKILITQPKPESGKSPYYDIASRYGAVATFRAFIEVESVTTREFRNQRVNILDHTAIVFTSRKAMEHFFGLSEELRVSIPDDMKYFCINDHVANYLQKFVVYRKRKVFFPEQGGQAELVNLMSKHNKETFFLPMAEDHKNDLIEQLTAKKLLFSHAVMYRTISAEFSVAEKKEKYDMMIFFSPAGVTSLLHNHPDFKQGKLQIAAFGPATCSAVEQAGLRLDLAAPTPTATSMAMALDTYLEQQNK</sequence>
<dbReference type="CDD" id="cd06578">
    <property type="entry name" value="HemD"/>
    <property type="match status" value="1"/>
</dbReference>
<dbReference type="PANTHER" id="PTHR12390:SF0">
    <property type="entry name" value="UROPORPHYRINOGEN-III SYNTHASE"/>
    <property type="match status" value="1"/>
</dbReference>
<dbReference type="HOGENOM" id="CLU_076006_0_0_10"/>
<dbReference type="InterPro" id="IPR036108">
    <property type="entry name" value="4pyrrol_syn_uPrphyn_synt_sf"/>
</dbReference>
<name>L1NAP4_9PORP</name>
<evidence type="ECO:0000313" key="2">
    <source>
        <dbReference type="EMBL" id="EKY00396.1"/>
    </source>
</evidence>
<dbReference type="SUPFAM" id="SSF69618">
    <property type="entry name" value="HemD-like"/>
    <property type="match status" value="1"/>
</dbReference>
<dbReference type="PATRIC" id="fig|1127696.3.peg.1569"/>
<proteinExistence type="predicted"/>
<reference evidence="2 3" key="1">
    <citation type="submission" date="2012-05" db="EMBL/GenBank/DDBJ databases">
        <authorList>
            <person name="Weinstock G."/>
            <person name="Sodergren E."/>
            <person name="Lobos E.A."/>
            <person name="Fulton L."/>
            <person name="Fulton R."/>
            <person name="Courtney L."/>
            <person name="Fronick C."/>
            <person name="O'Laughlin M."/>
            <person name="Godfrey J."/>
            <person name="Wilson R.M."/>
            <person name="Miner T."/>
            <person name="Farmer C."/>
            <person name="Delehaunty K."/>
            <person name="Cordes M."/>
            <person name="Minx P."/>
            <person name="Tomlinson C."/>
            <person name="Chen J."/>
            <person name="Wollam A."/>
            <person name="Pepin K.H."/>
            <person name="Bhonagiri V."/>
            <person name="Zhang X."/>
            <person name="Suruliraj S."/>
            <person name="Warren W."/>
            <person name="Mitreva M."/>
            <person name="Mardis E.R."/>
            <person name="Wilson R.K."/>
        </authorList>
    </citation>
    <scope>NUCLEOTIDE SEQUENCE [LARGE SCALE GENOMIC DNA]</scope>
    <source>
        <strain evidence="2 3">F0037</strain>
    </source>
</reference>
<evidence type="ECO:0000259" key="1">
    <source>
        <dbReference type="Pfam" id="PF02602"/>
    </source>
</evidence>
<dbReference type="InterPro" id="IPR039793">
    <property type="entry name" value="UROS/Hem4"/>
</dbReference>
<dbReference type="PANTHER" id="PTHR12390">
    <property type="entry name" value="UROPORPHYRINOGEN III SYNTHASE"/>
    <property type="match status" value="1"/>
</dbReference>
<dbReference type="STRING" id="1127696.HMPREF9134_01730"/>
<protein>
    <submittedName>
        <fullName evidence="2">Uroporphyrinogen-III synthase</fullName>
    </submittedName>
</protein>
<dbReference type="GO" id="GO:0005829">
    <property type="term" value="C:cytosol"/>
    <property type="evidence" value="ECO:0007669"/>
    <property type="project" value="TreeGrafter"/>
</dbReference>
<feature type="domain" description="Tetrapyrrole biosynthesis uroporphyrinogen III synthase" evidence="1">
    <location>
        <begin position="25"/>
        <end position="236"/>
    </location>
</feature>
<dbReference type="RefSeq" id="WP_005467874.1">
    <property type="nucleotide sequence ID" value="NZ_KB291032.1"/>
</dbReference>
<organism evidence="2 3">
    <name type="scientific">Porphyromonas catoniae F0037</name>
    <dbReference type="NCBI Taxonomy" id="1127696"/>
    <lineage>
        <taxon>Bacteria</taxon>
        <taxon>Pseudomonadati</taxon>
        <taxon>Bacteroidota</taxon>
        <taxon>Bacteroidia</taxon>
        <taxon>Bacteroidales</taxon>
        <taxon>Porphyromonadaceae</taxon>
        <taxon>Porphyromonas</taxon>
    </lineage>
</organism>
<comment type="caution">
    <text evidence="2">The sequence shown here is derived from an EMBL/GenBank/DDBJ whole genome shotgun (WGS) entry which is preliminary data.</text>
</comment>